<dbReference type="RefSeq" id="WP_240976051.1">
    <property type="nucleotide sequence ID" value="NZ_JABBGC010000005.1"/>
</dbReference>
<dbReference type="AlphaFoldDB" id="A0A848GU00"/>
<dbReference type="Proteomes" id="UP000583266">
    <property type="component" value="Unassembled WGS sequence"/>
</dbReference>
<dbReference type="Gene3D" id="2.180.10.10">
    <property type="entry name" value="RHS repeat-associated core"/>
    <property type="match status" value="1"/>
</dbReference>
<feature type="domain" description="DUF6443" evidence="1">
    <location>
        <begin position="64"/>
        <end position="191"/>
    </location>
</feature>
<dbReference type="InterPro" id="IPR045619">
    <property type="entry name" value="DUF6443"/>
</dbReference>
<evidence type="ECO:0000313" key="3">
    <source>
        <dbReference type="Proteomes" id="UP000583266"/>
    </source>
</evidence>
<organism evidence="2 3">
    <name type="scientific">Chitinophaga fulva</name>
    <dbReference type="NCBI Taxonomy" id="2728842"/>
    <lineage>
        <taxon>Bacteria</taxon>
        <taxon>Pseudomonadati</taxon>
        <taxon>Bacteroidota</taxon>
        <taxon>Chitinophagia</taxon>
        <taxon>Chitinophagales</taxon>
        <taxon>Chitinophagaceae</taxon>
        <taxon>Chitinophaga</taxon>
    </lineage>
</organism>
<dbReference type="EMBL" id="JABBGC010000005">
    <property type="protein sequence ID" value="NML42105.1"/>
    <property type="molecule type" value="Genomic_DNA"/>
</dbReference>
<comment type="caution">
    <text evidence="2">The sequence shown here is derived from an EMBL/GenBank/DDBJ whole genome shotgun (WGS) entry which is preliminary data.</text>
</comment>
<evidence type="ECO:0000259" key="1">
    <source>
        <dbReference type="Pfam" id="PF20041"/>
    </source>
</evidence>
<sequence>MRARNQRSYIQISAFLLFTAILSGSQMVSGQNPGGGGLPGATPENIPGAYTNMTISYIRTWEPSKPLTDPTAVTAPGNTTADVKQATQYFDGLGRPLQTVMKGMGGAGNDMVTPVIYDAFGREAFKYLPYMHAATDGKFKTTAFNDQDQFYRNSGKYPNERIFYSKTEFEASPLNRVLKTYAPGNSWTTKPVTIQYLVNTVSDSVRIWNMDAAGNAVSPGTYAAGQLSVTVTTDEDGGQVVEYKDKSGQQVLKKLRVAGNNAGTAHMGWLCTYYIYDDLNNLRFVIPPLGVEKITGNWNTAAIADGLCFQYGYDSRNRMITKKLPGAGAVEMVYDVRDRLVFTRDANQRTQQQWHVTFYDGLNRPVETALYNRDISREVLQTQMNSAITNTGNSSYVFPGTADLTVAYHDRNLYEATNSVTLESGFDTGNSTDADININPSMNNGGVSMAVTNPLPDVFSSGTLIPLTFTFYDKYDYQGVKPSLSSDFGKPSDSGNL</sequence>
<feature type="non-terminal residue" evidence="2">
    <location>
        <position position="497"/>
    </location>
</feature>
<evidence type="ECO:0000313" key="2">
    <source>
        <dbReference type="EMBL" id="NML42105.1"/>
    </source>
</evidence>
<gene>
    <name evidence="2" type="ORF">HHL17_33270</name>
</gene>
<dbReference type="Pfam" id="PF20041">
    <property type="entry name" value="DUF6443"/>
    <property type="match status" value="1"/>
</dbReference>
<reference evidence="2 3" key="1">
    <citation type="submission" date="2020-04" db="EMBL/GenBank/DDBJ databases">
        <title>Chitinophaga sp. G-6-1-13 sp. nov., isolated from soil.</title>
        <authorList>
            <person name="Dahal R.H."/>
            <person name="Chaudhary D.K."/>
        </authorList>
    </citation>
    <scope>NUCLEOTIDE SEQUENCE [LARGE SCALE GENOMIC DNA]</scope>
    <source>
        <strain evidence="2 3">G-6-1-13</strain>
    </source>
</reference>
<name>A0A848GU00_9BACT</name>
<proteinExistence type="predicted"/>
<accession>A0A848GU00</accession>
<protein>
    <recommendedName>
        <fullName evidence="1">DUF6443 domain-containing protein</fullName>
    </recommendedName>
</protein>
<keyword evidence="3" id="KW-1185">Reference proteome</keyword>